<evidence type="ECO:0000256" key="1">
    <source>
        <dbReference type="SAM" id="MobiDB-lite"/>
    </source>
</evidence>
<reference evidence="3" key="1">
    <citation type="submission" date="2025-08" db="UniProtKB">
        <authorList>
            <consortium name="RefSeq"/>
        </authorList>
    </citation>
    <scope>IDENTIFICATION</scope>
</reference>
<feature type="compositionally biased region" description="Basic and acidic residues" evidence="1">
    <location>
        <begin position="239"/>
        <end position="249"/>
    </location>
</feature>
<gene>
    <name evidence="3" type="primary">CUNH6orf222</name>
</gene>
<dbReference type="KEGG" id="csyr:103265301"/>
<feature type="region of interest" description="Disordered" evidence="1">
    <location>
        <begin position="411"/>
        <end position="468"/>
    </location>
</feature>
<feature type="compositionally biased region" description="Basic and acidic residues" evidence="1">
    <location>
        <begin position="120"/>
        <end position="129"/>
    </location>
</feature>
<dbReference type="PANTHER" id="PTHR22435:SF0">
    <property type="entry name" value="PROTEIN BNIP5"/>
    <property type="match status" value="1"/>
</dbReference>
<feature type="region of interest" description="Disordered" evidence="1">
    <location>
        <begin position="490"/>
        <end position="533"/>
    </location>
</feature>
<dbReference type="PANTHER" id="PTHR22435">
    <property type="entry name" value="CHROMOSOME 6 OPEN READING FRAME 222"/>
    <property type="match status" value="1"/>
</dbReference>
<feature type="region of interest" description="Disordered" evidence="1">
    <location>
        <begin position="1"/>
        <end position="73"/>
    </location>
</feature>
<organism evidence="2 3">
    <name type="scientific">Carlito syrichta</name>
    <name type="common">Philippine tarsier</name>
    <name type="synonym">Tarsius syrichta</name>
    <dbReference type="NCBI Taxonomy" id="1868482"/>
    <lineage>
        <taxon>Eukaryota</taxon>
        <taxon>Metazoa</taxon>
        <taxon>Chordata</taxon>
        <taxon>Craniata</taxon>
        <taxon>Vertebrata</taxon>
        <taxon>Euteleostomi</taxon>
        <taxon>Mammalia</taxon>
        <taxon>Eutheria</taxon>
        <taxon>Euarchontoglires</taxon>
        <taxon>Primates</taxon>
        <taxon>Haplorrhini</taxon>
        <taxon>Tarsiiformes</taxon>
        <taxon>Tarsiidae</taxon>
        <taxon>Carlito</taxon>
    </lineage>
</organism>
<evidence type="ECO:0000313" key="3">
    <source>
        <dbReference type="RefSeq" id="XP_021570657.1"/>
    </source>
</evidence>
<proteinExistence type="predicted"/>
<dbReference type="Proteomes" id="UP000189704">
    <property type="component" value="Unplaced"/>
</dbReference>
<dbReference type="OrthoDB" id="9836802at2759"/>
<sequence length="803" mass="87319">MENTRRLKKPPAGGRTKSLDRAQAPRKDSESSDCQCLSLSAASSRKALRRTVSDGARRSERPAQSAGAQGLTAVALTQEETREFLPCEQRPLQDTKKDKVQKRAQQGWLKTVLNFFLRTGPEESREKASRRPRGKEGLPQPTEPLEAPGEPALKKRAQAKKASRKKHGHKKHVAEETKEAPDQEARGQEAGPSKMAAASHSEEADLGPARRGGEDLDHWSLLTEGAGASDISPQATGHQPEEELKKPDKDAIIQMIVEFLKRVGDQWEEEQLQASQPEADLQNSAPTIRKKSQEKKPSPRRAFPLKKHSSEEPRRAGAADSSGPEVRPLKRPSYLPLCVGGGQRPSSSSSDGLEESEVQEATSVDGGGPSPFQLSPEAGSRGPREELQLDRALEYKEFIQNIIALLQDVEEQKAEKQPQDQEGEVAVENPALPGRRKSQEKKSGIKRAFSHKRHSSKEPKGAGAASLEARLPKRSSLLLPLCVGGRRASSSLDPEGLEFQEPSPAAGGPTGFSAAPSQVSSHEPEGGPPPSGVWESKELIIQKLVALLQKVDGQLGQQIRRHPSFKRFFYKFSNSSLSKLVATLSSQVGHSSELDTKRPYHFDFSLANRLAGNSSHALCILMGRRDHYNCSHFPYREAQPGISKPELCKREALPASGSQASGFCGQGDHFWKKILQPGTSQANVSEARGQPGLPSWTHLGLVVISSLGASGGPLFSVWAGNIEAEDVFLMEHVHCGMDGGERLCLSSLVLGEGKGHGASRFCYSSLEPYQDPEVQGSLCRCGHTPRSLGALKIPVPRQPDQLH</sequence>
<feature type="compositionally biased region" description="Basic residues" evidence="1">
    <location>
        <begin position="434"/>
        <end position="455"/>
    </location>
</feature>
<keyword evidence="2" id="KW-1185">Reference proteome</keyword>
<dbReference type="AlphaFoldDB" id="A0A3Q0E6T3"/>
<feature type="compositionally biased region" description="Basic residues" evidence="1">
    <location>
        <begin position="154"/>
        <end position="172"/>
    </location>
</feature>
<dbReference type="Pfam" id="PF15661">
    <property type="entry name" value="CF222"/>
    <property type="match status" value="1"/>
</dbReference>
<feature type="region of interest" description="Disordered" evidence="1">
    <location>
        <begin position="269"/>
        <end position="388"/>
    </location>
</feature>
<feature type="compositionally biased region" description="Basic and acidic residues" evidence="1">
    <location>
        <begin position="173"/>
        <end position="187"/>
    </location>
</feature>
<feature type="compositionally biased region" description="Basic and acidic residues" evidence="1">
    <location>
        <begin position="308"/>
        <end position="317"/>
    </location>
</feature>
<feature type="compositionally biased region" description="Basic and acidic residues" evidence="1">
    <location>
        <begin position="85"/>
        <end position="98"/>
    </location>
</feature>
<accession>A0A3Q0E6T3</accession>
<evidence type="ECO:0000313" key="2">
    <source>
        <dbReference type="Proteomes" id="UP000189704"/>
    </source>
</evidence>
<dbReference type="RefSeq" id="XP_021570657.1">
    <property type="nucleotide sequence ID" value="XM_021714982.1"/>
</dbReference>
<feature type="compositionally biased region" description="Polar residues" evidence="1">
    <location>
        <begin position="272"/>
        <end position="286"/>
    </location>
</feature>
<protein>
    <submittedName>
        <fullName evidence="3">Uncharacterized protein C6orf222 homolog</fullName>
    </submittedName>
</protein>
<feature type="compositionally biased region" description="Basic and acidic residues" evidence="1">
    <location>
        <begin position="17"/>
        <end position="30"/>
    </location>
</feature>
<dbReference type="STRING" id="1868482.ENSTSYP00000017311"/>
<dbReference type="GeneID" id="103265301"/>
<dbReference type="CTD" id="389384"/>
<feature type="compositionally biased region" description="Basic and acidic residues" evidence="1">
    <location>
        <begin position="51"/>
        <end position="61"/>
    </location>
</feature>
<dbReference type="InterPro" id="IPR031362">
    <property type="entry name" value="BNIP5"/>
</dbReference>
<name>A0A3Q0E6T3_CARSF</name>
<feature type="region of interest" description="Disordered" evidence="1">
    <location>
        <begin position="85"/>
        <end position="249"/>
    </location>
</feature>